<protein>
    <submittedName>
        <fullName evidence="4">Isochorismatase family protein</fullName>
    </submittedName>
</protein>
<comment type="similarity">
    <text evidence="1">Belongs to the isochorismatase family.</text>
</comment>
<dbReference type="PANTHER" id="PTHR43540">
    <property type="entry name" value="PEROXYUREIDOACRYLATE/UREIDOACRYLATE AMIDOHYDROLASE-RELATED"/>
    <property type="match status" value="1"/>
</dbReference>
<dbReference type="SUPFAM" id="SSF52499">
    <property type="entry name" value="Isochorismatase-like hydrolases"/>
    <property type="match status" value="1"/>
</dbReference>
<gene>
    <name evidence="4" type="ORF">NZD89_23440</name>
</gene>
<organism evidence="4 5">
    <name type="scientific">Alicyclobacillus fastidiosus</name>
    <dbReference type="NCBI Taxonomy" id="392011"/>
    <lineage>
        <taxon>Bacteria</taxon>
        <taxon>Bacillati</taxon>
        <taxon>Bacillota</taxon>
        <taxon>Bacilli</taxon>
        <taxon>Bacillales</taxon>
        <taxon>Alicyclobacillaceae</taxon>
        <taxon>Alicyclobacillus</taxon>
    </lineage>
</organism>
<dbReference type="InterPro" id="IPR036380">
    <property type="entry name" value="Isochorismatase-like_sf"/>
</dbReference>
<evidence type="ECO:0000313" key="5">
    <source>
        <dbReference type="Proteomes" id="UP001164761"/>
    </source>
</evidence>
<proteinExistence type="inferred from homology"/>
<name>A0ABY6ZGG9_9BACL</name>
<evidence type="ECO:0000313" key="4">
    <source>
        <dbReference type="EMBL" id="WAH41186.1"/>
    </source>
</evidence>
<dbReference type="Pfam" id="PF00857">
    <property type="entry name" value="Isochorismatase"/>
    <property type="match status" value="1"/>
</dbReference>
<accession>A0ABY6ZGG9</accession>
<dbReference type="InterPro" id="IPR000868">
    <property type="entry name" value="Isochorismatase-like_dom"/>
</dbReference>
<dbReference type="PANTHER" id="PTHR43540:SF1">
    <property type="entry name" value="ISOCHORISMATASE HYDROLASE"/>
    <property type="match status" value="1"/>
</dbReference>
<feature type="domain" description="Isochorismatase-like" evidence="3">
    <location>
        <begin position="38"/>
        <end position="221"/>
    </location>
</feature>
<evidence type="ECO:0000259" key="3">
    <source>
        <dbReference type="Pfam" id="PF00857"/>
    </source>
</evidence>
<dbReference type="RefSeq" id="WP_268005097.1">
    <property type="nucleotide sequence ID" value="NZ_CP104067.1"/>
</dbReference>
<keyword evidence="2" id="KW-0378">Hydrolase</keyword>
<evidence type="ECO:0000256" key="1">
    <source>
        <dbReference type="ARBA" id="ARBA00006336"/>
    </source>
</evidence>
<dbReference type="InterPro" id="IPR050272">
    <property type="entry name" value="Isochorismatase-like_hydrls"/>
</dbReference>
<evidence type="ECO:0000256" key="2">
    <source>
        <dbReference type="ARBA" id="ARBA00022801"/>
    </source>
</evidence>
<dbReference type="Gene3D" id="3.40.50.850">
    <property type="entry name" value="Isochorismatase-like"/>
    <property type="match status" value="1"/>
</dbReference>
<reference evidence="4" key="1">
    <citation type="submission" date="2022-08" db="EMBL/GenBank/DDBJ databases">
        <title>Alicyclobacillus fastidiosus DSM 17978, complete genome.</title>
        <authorList>
            <person name="Wang Q."/>
            <person name="Cai R."/>
            <person name="Wang Z."/>
        </authorList>
    </citation>
    <scope>NUCLEOTIDE SEQUENCE</scope>
    <source>
        <strain evidence="4">DSM 17978</strain>
    </source>
</reference>
<dbReference type="Proteomes" id="UP001164761">
    <property type="component" value="Chromosome"/>
</dbReference>
<dbReference type="EMBL" id="CP104067">
    <property type="protein sequence ID" value="WAH41186.1"/>
    <property type="molecule type" value="Genomic_DNA"/>
</dbReference>
<keyword evidence="5" id="KW-1185">Reference proteome</keyword>
<sequence>MSTQPTLKKWMEVIPESERATYTLAGFHQEIDLGNRLALLVVDVTYGFTGSEGLTLEQAIQEFPTACGPASWEALPRIATLLQLFREYQLPVVFTRGAPYDSKFVGGAVKSQRRLDMTGRYNEFPTAIRPSDGEYVLEKTKASAFFETPLQSYLVREGVDTVVVCGVSTSGCVRASAVDAHSHGYATFVIEDCCFDRSYFAHCTNLFDLNAKYAHVLSLEELQHHRDHKGMTTAHSPKRG</sequence>